<accession>A0ABT1DUP7</accession>
<gene>
    <name evidence="2" type="ORF">M1L60_28690</name>
</gene>
<dbReference type="InterPro" id="IPR051049">
    <property type="entry name" value="Dienelactone_hydrolase-like"/>
</dbReference>
<organism evidence="2 3">
    <name type="scientific">Paractinoplanes aksuensis</name>
    <dbReference type="NCBI Taxonomy" id="2939490"/>
    <lineage>
        <taxon>Bacteria</taxon>
        <taxon>Bacillati</taxon>
        <taxon>Actinomycetota</taxon>
        <taxon>Actinomycetes</taxon>
        <taxon>Micromonosporales</taxon>
        <taxon>Micromonosporaceae</taxon>
        <taxon>Paractinoplanes</taxon>
    </lineage>
</organism>
<dbReference type="Pfam" id="PF01738">
    <property type="entry name" value="DLH"/>
    <property type="match status" value="1"/>
</dbReference>
<dbReference type="RefSeq" id="WP_253240642.1">
    <property type="nucleotide sequence ID" value="NZ_JAMYJR010000031.1"/>
</dbReference>
<evidence type="ECO:0000313" key="2">
    <source>
        <dbReference type="EMBL" id="MCO8274580.1"/>
    </source>
</evidence>
<dbReference type="InterPro" id="IPR002925">
    <property type="entry name" value="Dienelactn_hydro"/>
</dbReference>
<reference evidence="2 3" key="1">
    <citation type="submission" date="2022-06" db="EMBL/GenBank/DDBJ databases">
        <title>New Species of the Genus Actinoplanes, ActinopZanes ferrugineus.</title>
        <authorList>
            <person name="Ding P."/>
        </authorList>
    </citation>
    <scope>NUCLEOTIDE SEQUENCE [LARGE SCALE GENOMIC DNA]</scope>
    <source>
        <strain evidence="2 3">TRM88003</strain>
    </source>
</reference>
<dbReference type="PANTHER" id="PTHR46623">
    <property type="entry name" value="CARBOXYMETHYLENEBUTENOLIDASE-RELATED"/>
    <property type="match status" value="1"/>
</dbReference>
<dbReference type="PANTHER" id="PTHR46623:SF10">
    <property type="entry name" value="CARBOXYMETHYLENEBUTENOLIDASE HOMOLOG"/>
    <property type="match status" value="1"/>
</dbReference>
<evidence type="ECO:0000259" key="1">
    <source>
        <dbReference type="Pfam" id="PF01738"/>
    </source>
</evidence>
<keyword evidence="3" id="KW-1185">Reference proteome</keyword>
<dbReference type="Gene3D" id="3.40.50.1820">
    <property type="entry name" value="alpha/beta hydrolase"/>
    <property type="match status" value="1"/>
</dbReference>
<evidence type="ECO:0000313" key="3">
    <source>
        <dbReference type="Proteomes" id="UP001523369"/>
    </source>
</evidence>
<protein>
    <submittedName>
        <fullName evidence="2">Dienelactone hydrolase family protein</fullName>
    </submittedName>
</protein>
<feature type="domain" description="Dienelactone hydrolase" evidence="1">
    <location>
        <begin position="12"/>
        <end position="242"/>
    </location>
</feature>
<comment type="caution">
    <text evidence="2">The sequence shown here is derived from an EMBL/GenBank/DDBJ whole genome shotgun (WGS) entry which is preliminary data.</text>
</comment>
<name>A0ABT1DUP7_9ACTN</name>
<dbReference type="SUPFAM" id="SSF53474">
    <property type="entry name" value="alpha/beta-Hydrolases"/>
    <property type="match status" value="1"/>
</dbReference>
<dbReference type="Proteomes" id="UP001523369">
    <property type="component" value="Unassembled WGS sequence"/>
</dbReference>
<keyword evidence="2" id="KW-0378">Hydrolase</keyword>
<dbReference type="InterPro" id="IPR029058">
    <property type="entry name" value="AB_hydrolase_fold"/>
</dbReference>
<proteinExistence type="predicted"/>
<dbReference type="GO" id="GO:0016787">
    <property type="term" value="F:hydrolase activity"/>
    <property type="evidence" value="ECO:0007669"/>
    <property type="project" value="UniProtKB-KW"/>
</dbReference>
<dbReference type="EMBL" id="JAMYJR010000031">
    <property type="protein sequence ID" value="MCO8274580.1"/>
    <property type="molecule type" value="Genomic_DNA"/>
</dbReference>
<sequence length="245" mass="26313">MQISTVQIDATDATFVRPDGDGPFPGVLLFMDAFGLRPRITEMAGRIAERGCAVLAPNILYRGGPSPLVQPEELQDEEKRGAAFGRLMPLIHGLTADLIAADTGRYLDFLFTQDGVADRPALIVGYCMGGTNAVRAIEAHPDRITAVAAFHAGRLVTDGPDSPHRAVGAITGEAYFGHADNDPSATPDQIRTLEVALDEAGVKYTSEVYAGAPHGFTMSDTAAFDREAEQRHWVNLFALLDRTFG</sequence>